<accession>A0ABT4QI60</accession>
<dbReference type="EMBL" id="JAQAGZ010000024">
    <property type="protein sequence ID" value="MCZ8516558.1"/>
    <property type="molecule type" value="Genomic_DNA"/>
</dbReference>
<proteinExistence type="predicted"/>
<sequence>MGVRCLKMAVIYILRVNGPKKTVMKDITFKKIVKRSIALKEQRERRSDAKRPKEGRHHRYGGRPCGRQIVERTETVLSMSFVSGLSM</sequence>
<evidence type="ECO:0000313" key="3">
    <source>
        <dbReference type="Proteomes" id="UP001527882"/>
    </source>
</evidence>
<feature type="compositionally biased region" description="Basic and acidic residues" evidence="1">
    <location>
        <begin position="40"/>
        <end position="52"/>
    </location>
</feature>
<dbReference type="RefSeq" id="WP_269885092.1">
    <property type="nucleotide sequence ID" value="NZ_JAQAGZ010000024.1"/>
</dbReference>
<keyword evidence="3" id="KW-1185">Reference proteome</keyword>
<evidence type="ECO:0000256" key="1">
    <source>
        <dbReference type="SAM" id="MobiDB-lite"/>
    </source>
</evidence>
<organism evidence="2 3">
    <name type="scientific">Paenibacillus gyeongsangnamensis</name>
    <dbReference type="NCBI Taxonomy" id="3388067"/>
    <lineage>
        <taxon>Bacteria</taxon>
        <taxon>Bacillati</taxon>
        <taxon>Bacillota</taxon>
        <taxon>Bacilli</taxon>
        <taxon>Bacillales</taxon>
        <taxon>Paenibacillaceae</taxon>
        <taxon>Paenibacillus</taxon>
    </lineage>
</organism>
<evidence type="ECO:0000313" key="2">
    <source>
        <dbReference type="EMBL" id="MCZ8516558.1"/>
    </source>
</evidence>
<reference evidence="2 3" key="1">
    <citation type="submission" date="2022-12" db="EMBL/GenBank/DDBJ databases">
        <title>Draft genome sequence of Paenibacillus sp. dW9.</title>
        <authorList>
            <person name="Choi E.-W."/>
            <person name="Kim D.-U."/>
        </authorList>
    </citation>
    <scope>NUCLEOTIDE SEQUENCE [LARGE SCALE GENOMIC DNA]</scope>
    <source>
        <strain evidence="3">dW9</strain>
    </source>
</reference>
<protein>
    <submittedName>
        <fullName evidence="2">Uncharacterized protein</fullName>
    </submittedName>
</protein>
<name>A0ABT4QI60_9BACL</name>
<gene>
    <name evidence="2" type="ORF">O9H85_30055</name>
</gene>
<feature type="region of interest" description="Disordered" evidence="1">
    <location>
        <begin position="40"/>
        <end position="64"/>
    </location>
</feature>
<comment type="caution">
    <text evidence="2">The sequence shown here is derived from an EMBL/GenBank/DDBJ whole genome shotgun (WGS) entry which is preliminary data.</text>
</comment>
<dbReference type="Proteomes" id="UP001527882">
    <property type="component" value="Unassembled WGS sequence"/>
</dbReference>